<evidence type="ECO:0000313" key="3">
    <source>
        <dbReference type="Proteomes" id="UP000087766"/>
    </source>
</evidence>
<dbReference type="SUPFAM" id="SSF56672">
    <property type="entry name" value="DNA/RNA polymerases"/>
    <property type="match status" value="1"/>
</dbReference>
<reference evidence="4" key="2">
    <citation type="submission" date="2025-08" db="UniProtKB">
        <authorList>
            <consortium name="RefSeq"/>
        </authorList>
    </citation>
    <scope>IDENTIFICATION</scope>
    <source>
        <tissue evidence="4">Leaf</tissue>
    </source>
</reference>
<dbReference type="KEGG" id="vra:106770213"/>
<dbReference type="Gene3D" id="3.30.70.270">
    <property type="match status" value="2"/>
</dbReference>
<reference evidence="3" key="1">
    <citation type="journal article" date="2014" name="Nat. Commun.">
        <title>Genome sequence of mungbean and insights into evolution within Vigna species.</title>
        <authorList>
            <person name="Kang Y.J."/>
            <person name="Kim S.K."/>
            <person name="Kim M.Y."/>
            <person name="Lestari P."/>
            <person name="Kim K.H."/>
            <person name="Ha B.K."/>
            <person name="Jun T.H."/>
            <person name="Hwang W.J."/>
            <person name="Lee T."/>
            <person name="Lee J."/>
            <person name="Shim S."/>
            <person name="Yoon M.Y."/>
            <person name="Jang Y.E."/>
            <person name="Han K.S."/>
            <person name="Taeprayoon P."/>
            <person name="Yoon N."/>
            <person name="Somta P."/>
            <person name="Tanya P."/>
            <person name="Kim K.S."/>
            <person name="Gwag J.G."/>
            <person name="Moon J.K."/>
            <person name="Lee Y.H."/>
            <person name="Park B.S."/>
            <person name="Bombarely A."/>
            <person name="Doyle J.J."/>
            <person name="Jackson S.A."/>
            <person name="Schafleitner R."/>
            <person name="Srinives P."/>
            <person name="Varshney R.K."/>
            <person name="Lee S.H."/>
        </authorList>
    </citation>
    <scope>NUCLEOTIDE SEQUENCE [LARGE SCALE GENOMIC DNA]</scope>
    <source>
        <strain evidence="3">cv. VC1973A</strain>
    </source>
</reference>
<evidence type="ECO:0000259" key="2">
    <source>
        <dbReference type="Pfam" id="PF00078"/>
    </source>
</evidence>
<proteinExistence type="predicted"/>
<accession>A0A1S3V004</accession>
<evidence type="ECO:0000313" key="4">
    <source>
        <dbReference type="RefSeq" id="XP_014511522.1"/>
    </source>
</evidence>
<dbReference type="InterPro" id="IPR053134">
    <property type="entry name" value="RNA-dir_DNA_polymerase"/>
</dbReference>
<feature type="region of interest" description="Disordered" evidence="1">
    <location>
        <begin position="58"/>
        <end position="80"/>
    </location>
</feature>
<keyword evidence="3" id="KW-1185">Reference proteome</keyword>
<dbReference type="STRING" id="3916.A0A1S3V004"/>
<dbReference type="OrthoDB" id="1922084at2759"/>
<dbReference type="Gene3D" id="3.10.10.10">
    <property type="entry name" value="HIV Type 1 Reverse Transcriptase, subunit A, domain 1"/>
    <property type="match status" value="1"/>
</dbReference>
<dbReference type="GeneID" id="106770213"/>
<dbReference type="Pfam" id="PF00078">
    <property type="entry name" value="RVT_1"/>
    <property type="match status" value="1"/>
</dbReference>
<dbReference type="InterPro" id="IPR043502">
    <property type="entry name" value="DNA/RNA_pol_sf"/>
</dbReference>
<dbReference type="AlphaFoldDB" id="A0A1S3V004"/>
<dbReference type="RefSeq" id="XP_014511522.1">
    <property type="nucleotide sequence ID" value="XM_014656036.1"/>
</dbReference>
<dbReference type="PANTHER" id="PTHR24559">
    <property type="entry name" value="TRANSPOSON TY3-I GAG-POL POLYPROTEIN"/>
    <property type="match status" value="1"/>
</dbReference>
<dbReference type="InterPro" id="IPR043128">
    <property type="entry name" value="Rev_trsase/Diguanyl_cyclase"/>
</dbReference>
<sequence length="563" mass="65564">MITVSRSSKQPQFMPIQRSVDSEETFQKVVKSNVFYVGQREEREACEMITRSGKVLEERRVEKESVEKKSEQEEDRAREKDMINKKIEGDKREEVEKLREKEYVKPFPYPKRYSRKEKEKQFERFMEIFRKKIRGLELKPMKMTLQLADRSLKYPYGVAEDIARILIDVENGKLKVIVQDEEKQNFERIDPKEKVKESKLELKELPLHLKYVFLEANGGKPVIISKALSPKEEEKLVEVLNVNKGAIGWSIADLKGISPTYCMHMILMESDYRPVAQPQRRLNPVMKEVVRKEVLKLLKAGIIYPISDSKWVSPVQVVLKKGGMTVIHNEKNELIPTRTVTGWRMCKDYRKLNTATRKDHFPLPFMDQMLERLVGQAYYCFLDGYFGYNQIVVDPEDQEKIAFTCPFGIFAYSKMPFGLCNAPATFQRCMQAIFVEFMEKSIEVFMDDFSVFGDPFQRCLTNLDAVLKRCIQTNLVLNWEKCHFMVTEGIVLGHKISSKGIEVNKAKVEVIEKLPPPSNVKEIRSFLGHAGFYRRFIKDFSKIGKPLSNLLVKDTPFEMFASF</sequence>
<dbReference type="CDD" id="cd01647">
    <property type="entry name" value="RT_LTR"/>
    <property type="match status" value="1"/>
</dbReference>
<protein>
    <submittedName>
        <fullName evidence="4">Uncharacterized protein LOC106770213</fullName>
    </submittedName>
</protein>
<name>A0A1S3V004_VIGRR</name>
<dbReference type="Proteomes" id="UP000087766">
    <property type="component" value="Chromosome 8"/>
</dbReference>
<dbReference type="PANTHER" id="PTHR24559:SF444">
    <property type="entry name" value="REVERSE TRANSCRIPTASE DOMAIN-CONTAINING PROTEIN"/>
    <property type="match status" value="1"/>
</dbReference>
<feature type="domain" description="Reverse transcriptase" evidence="2">
    <location>
        <begin position="340"/>
        <end position="496"/>
    </location>
</feature>
<gene>
    <name evidence="4" type="primary">LOC106770213</name>
</gene>
<dbReference type="InterPro" id="IPR000477">
    <property type="entry name" value="RT_dom"/>
</dbReference>
<organism evidence="3 4">
    <name type="scientific">Vigna radiata var. radiata</name>
    <name type="common">Mung bean</name>
    <name type="synonym">Phaseolus aureus</name>
    <dbReference type="NCBI Taxonomy" id="3916"/>
    <lineage>
        <taxon>Eukaryota</taxon>
        <taxon>Viridiplantae</taxon>
        <taxon>Streptophyta</taxon>
        <taxon>Embryophyta</taxon>
        <taxon>Tracheophyta</taxon>
        <taxon>Spermatophyta</taxon>
        <taxon>Magnoliopsida</taxon>
        <taxon>eudicotyledons</taxon>
        <taxon>Gunneridae</taxon>
        <taxon>Pentapetalae</taxon>
        <taxon>rosids</taxon>
        <taxon>fabids</taxon>
        <taxon>Fabales</taxon>
        <taxon>Fabaceae</taxon>
        <taxon>Papilionoideae</taxon>
        <taxon>50 kb inversion clade</taxon>
        <taxon>NPAAA clade</taxon>
        <taxon>indigoferoid/millettioid clade</taxon>
        <taxon>Phaseoleae</taxon>
        <taxon>Vigna</taxon>
    </lineage>
</organism>
<evidence type="ECO:0000256" key="1">
    <source>
        <dbReference type="SAM" id="MobiDB-lite"/>
    </source>
</evidence>